<accession>A0A915HG88</accession>
<dbReference type="Proteomes" id="UP000887565">
    <property type="component" value="Unplaced"/>
</dbReference>
<feature type="region of interest" description="Disordered" evidence="1">
    <location>
        <begin position="76"/>
        <end position="102"/>
    </location>
</feature>
<keyword evidence="2" id="KW-1185">Reference proteome</keyword>
<dbReference type="AlphaFoldDB" id="A0A915HG88"/>
<evidence type="ECO:0000313" key="3">
    <source>
        <dbReference type="WBParaSite" id="nRc.2.0.1.t00419-RA"/>
    </source>
</evidence>
<proteinExistence type="predicted"/>
<name>A0A915HG88_ROMCU</name>
<evidence type="ECO:0000313" key="2">
    <source>
        <dbReference type="Proteomes" id="UP000887565"/>
    </source>
</evidence>
<reference evidence="3" key="1">
    <citation type="submission" date="2022-11" db="UniProtKB">
        <authorList>
            <consortium name="WormBaseParasite"/>
        </authorList>
    </citation>
    <scope>IDENTIFICATION</scope>
</reference>
<feature type="compositionally biased region" description="Polar residues" evidence="1">
    <location>
        <begin position="76"/>
        <end position="85"/>
    </location>
</feature>
<organism evidence="2 3">
    <name type="scientific">Romanomermis culicivorax</name>
    <name type="common">Nematode worm</name>
    <dbReference type="NCBI Taxonomy" id="13658"/>
    <lineage>
        <taxon>Eukaryota</taxon>
        <taxon>Metazoa</taxon>
        <taxon>Ecdysozoa</taxon>
        <taxon>Nematoda</taxon>
        <taxon>Enoplea</taxon>
        <taxon>Dorylaimia</taxon>
        <taxon>Mermithida</taxon>
        <taxon>Mermithoidea</taxon>
        <taxon>Mermithidae</taxon>
        <taxon>Romanomermis</taxon>
    </lineage>
</organism>
<sequence>MPMSLCSTFKDPSSLVSSVDENTPGMDVAEQLSSIPRKAHSRIHDLVDVEFSQNDDDDESTSNLIDMIRTVAKTSIKQSNVSSDPTAELPQHSPNGKVGGIDEKHPIGVTVVDALEIDSSLEEKSVNLRVLYNKSLSSKMKVESMSAEIEEDLEIRRMSQIKQTTFTEDGRNPFQGKNLPRTPCALITCTAETDALVQKCQESFLGKNNKLIGQIISAPTDEAQNTESIMIPRSDSNPSNIENIITKENPAIDFELPQREGNHIIPPVIRDEVMKGSFIEGQQACAQILNVSMDIVSVPAVEDQDLVNKNAEPVYVEQHIEVVEYATKPEEAEKEKPRKNKRTVVSSKNKDKDVISVDKASKEAKRYEIVDIS</sequence>
<feature type="compositionally biased region" description="Basic and acidic residues" evidence="1">
    <location>
        <begin position="348"/>
        <end position="357"/>
    </location>
</feature>
<feature type="region of interest" description="Disordered" evidence="1">
    <location>
        <begin position="328"/>
        <end position="357"/>
    </location>
</feature>
<protein>
    <submittedName>
        <fullName evidence="3">Uncharacterized protein</fullName>
    </submittedName>
</protein>
<evidence type="ECO:0000256" key="1">
    <source>
        <dbReference type="SAM" id="MobiDB-lite"/>
    </source>
</evidence>
<dbReference type="WBParaSite" id="nRc.2.0.1.t00419-RA">
    <property type="protein sequence ID" value="nRc.2.0.1.t00419-RA"/>
    <property type="gene ID" value="nRc.2.0.1.g00419"/>
</dbReference>